<reference evidence="7 8" key="1">
    <citation type="submission" date="2014-05" db="EMBL/GenBank/DDBJ databases">
        <title>Whole genome shotgun sequence of Rhizobium rhizogenes NBRC 13257.</title>
        <authorList>
            <person name="Katano-Makiyama Y."/>
            <person name="Hosoyama A."/>
            <person name="Hashimoto M."/>
            <person name="Hosoyama Y."/>
            <person name="Noguchi M."/>
            <person name="Tsuchikane K."/>
            <person name="Kimura A."/>
            <person name="Ohji S."/>
            <person name="Ichikawa N."/>
            <person name="Yamazoe A."/>
            <person name="Fujita N."/>
        </authorList>
    </citation>
    <scope>NUCLEOTIDE SEQUENCE [LARGE SCALE GENOMIC DNA]</scope>
    <source>
        <strain evidence="7 8">NBRC 13257</strain>
    </source>
</reference>
<dbReference type="InterPro" id="IPR027417">
    <property type="entry name" value="P-loop_NTPase"/>
</dbReference>
<dbReference type="EMBL" id="BAYX01000005">
    <property type="protein sequence ID" value="GAJ92985.1"/>
    <property type="molecule type" value="Genomic_DNA"/>
</dbReference>
<proteinExistence type="inferred from homology"/>
<name>A0AA87Q0A6_RHIRH</name>
<dbReference type="Proteomes" id="UP000026941">
    <property type="component" value="Unassembled WGS sequence"/>
</dbReference>
<dbReference type="RefSeq" id="WP_007691315.1">
    <property type="nucleotide sequence ID" value="NZ_BAYX01000005.1"/>
</dbReference>
<dbReference type="PANTHER" id="PTHR43820">
    <property type="entry name" value="HIGH-AFFINITY BRANCHED-CHAIN AMINO ACID TRANSPORT ATP-BINDING PROTEIN LIVF"/>
    <property type="match status" value="1"/>
</dbReference>
<accession>A0AA87Q0A6</accession>
<gene>
    <name evidence="7" type="ORF">RRH01S_05_00570</name>
</gene>
<dbReference type="AlphaFoldDB" id="A0AA87Q0A6"/>
<feature type="domain" description="ABC transporter" evidence="6">
    <location>
        <begin position="2"/>
        <end position="234"/>
    </location>
</feature>
<dbReference type="CDD" id="cd03224">
    <property type="entry name" value="ABC_TM1139_LivF_branched"/>
    <property type="match status" value="1"/>
</dbReference>
<sequence>MLELKDVYGGYGKMTILNGTSFKIEKGTITTVIGPNGAGKSTVFKAIFGLLKIRSGKVMLDGGDVTGSLPATMLQRGVTYVPQGRNLFPMLSVRHNLEIGGISSSDQAKINRRIEEVMEQFPILKEKQKDQAITLSGGQQKQLEIARALLLDPKLILIDEPSIGLSPQMVSETFRTLIRLRDQGVTILMVEQNAKAALAMSDYGLVLEQGRTRMHDKADKLLSDPRVGQLFLGAHLEEA</sequence>
<dbReference type="Gene3D" id="3.40.50.300">
    <property type="entry name" value="P-loop containing nucleotide triphosphate hydrolases"/>
    <property type="match status" value="1"/>
</dbReference>
<protein>
    <submittedName>
        <fullName evidence="7">Branched-chain amino acid ABC transporter ATP-binding protein</fullName>
    </submittedName>
</protein>
<evidence type="ECO:0000256" key="5">
    <source>
        <dbReference type="ARBA" id="ARBA00022970"/>
    </source>
</evidence>
<dbReference type="GO" id="GO:0015658">
    <property type="term" value="F:branched-chain amino acid transmembrane transporter activity"/>
    <property type="evidence" value="ECO:0007669"/>
    <property type="project" value="TreeGrafter"/>
</dbReference>
<dbReference type="InterPro" id="IPR052156">
    <property type="entry name" value="BCAA_Transport_ATP-bd_LivF"/>
</dbReference>
<organism evidence="7 8">
    <name type="scientific">Rhizobium rhizogenes NBRC 13257</name>
    <dbReference type="NCBI Taxonomy" id="1220581"/>
    <lineage>
        <taxon>Bacteria</taxon>
        <taxon>Pseudomonadati</taxon>
        <taxon>Pseudomonadota</taxon>
        <taxon>Alphaproteobacteria</taxon>
        <taxon>Hyphomicrobiales</taxon>
        <taxon>Rhizobiaceae</taxon>
        <taxon>Rhizobium/Agrobacterium group</taxon>
        <taxon>Rhizobium</taxon>
    </lineage>
</organism>
<keyword evidence="5" id="KW-0029">Amino-acid transport</keyword>
<evidence type="ECO:0000256" key="4">
    <source>
        <dbReference type="ARBA" id="ARBA00022840"/>
    </source>
</evidence>
<comment type="similarity">
    <text evidence="1">Belongs to the ABC transporter superfamily.</text>
</comment>
<keyword evidence="2" id="KW-0813">Transport</keyword>
<keyword evidence="3" id="KW-0547">Nucleotide-binding</keyword>
<comment type="caution">
    <text evidence="7">The sequence shown here is derived from an EMBL/GenBank/DDBJ whole genome shotgun (WGS) entry which is preliminary data.</text>
</comment>
<evidence type="ECO:0000313" key="7">
    <source>
        <dbReference type="EMBL" id="GAJ92985.1"/>
    </source>
</evidence>
<dbReference type="PANTHER" id="PTHR43820:SF6">
    <property type="entry name" value="ABC TRANSPORTER ATP-BINDING PROTEIN"/>
    <property type="match status" value="1"/>
</dbReference>
<evidence type="ECO:0000256" key="1">
    <source>
        <dbReference type="ARBA" id="ARBA00005417"/>
    </source>
</evidence>
<dbReference type="InterPro" id="IPR003593">
    <property type="entry name" value="AAA+_ATPase"/>
</dbReference>
<dbReference type="InterPro" id="IPR003439">
    <property type="entry name" value="ABC_transporter-like_ATP-bd"/>
</dbReference>
<keyword evidence="4 7" id="KW-0067">ATP-binding</keyword>
<dbReference type="SMART" id="SM00382">
    <property type="entry name" value="AAA"/>
    <property type="match status" value="1"/>
</dbReference>
<evidence type="ECO:0000313" key="8">
    <source>
        <dbReference type="Proteomes" id="UP000026941"/>
    </source>
</evidence>
<dbReference type="Pfam" id="PF00005">
    <property type="entry name" value="ABC_tran"/>
    <property type="match status" value="1"/>
</dbReference>
<dbReference type="GO" id="GO:0016887">
    <property type="term" value="F:ATP hydrolysis activity"/>
    <property type="evidence" value="ECO:0007669"/>
    <property type="project" value="InterPro"/>
</dbReference>
<evidence type="ECO:0000256" key="3">
    <source>
        <dbReference type="ARBA" id="ARBA00022741"/>
    </source>
</evidence>
<evidence type="ECO:0000259" key="6">
    <source>
        <dbReference type="PROSITE" id="PS50893"/>
    </source>
</evidence>
<dbReference type="GO" id="GO:0015807">
    <property type="term" value="P:L-amino acid transport"/>
    <property type="evidence" value="ECO:0007669"/>
    <property type="project" value="TreeGrafter"/>
</dbReference>
<evidence type="ECO:0000256" key="2">
    <source>
        <dbReference type="ARBA" id="ARBA00022448"/>
    </source>
</evidence>
<dbReference type="PROSITE" id="PS50893">
    <property type="entry name" value="ABC_TRANSPORTER_2"/>
    <property type="match status" value="1"/>
</dbReference>
<dbReference type="GO" id="GO:0005524">
    <property type="term" value="F:ATP binding"/>
    <property type="evidence" value="ECO:0007669"/>
    <property type="project" value="UniProtKB-KW"/>
</dbReference>
<dbReference type="SUPFAM" id="SSF52540">
    <property type="entry name" value="P-loop containing nucleoside triphosphate hydrolases"/>
    <property type="match status" value="1"/>
</dbReference>